<dbReference type="PANTHER" id="PTHR43434:SF1">
    <property type="entry name" value="PHOSPHOGLYCOLATE PHOSPHATASE"/>
    <property type="match status" value="1"/>
</dbReference>
<dbReference type="Pfam" id="PF13419">
    <property type="entry name" value="HAD_2"/>
    <property type="match status" value="1"/>
</dbReference>
<dbReference type="SFLD" id="SFLDS00003">
    <property type="entry name" value="Haloacid_Dehalogenase"/>
    <property type="match status" value="1"/>
</dbReference>
<name>A0ABS4NJS0_9BACL</name>
<dbReference type="InterPro" id="IPR000182">
    <property type="entry name" value="GNAT_dom"/>
</dbReference>
<keyword evidence="2" id="KW-0378">Hydrolase</keyword>
<dbReference type="CDD" id="cd04301">
    <property type="entry name" value="NAT_SF"/>
    <property type="match status" value="2"/>
</dbReference>
<evidence type="ECO:0000313" key="3">
    <source>
        <dbReference type="Proteomes" id="UP000773462"/>
    </source>
</evidence>
<organism evidence="2 3">
    <name type="scientific">Paenibacillus silagei</name>
    <dbReference type="NCBI Taxonomy" id="1670801"/>
    <lineage>
        <taxon>Bacteria</taxon>
        <taxon>Bacillati</taxon>
        <taxon>Bacillota</taxon>
        <taxon>Bacilli</taxon>
        <taxon>Bacillales</taxon>
        <taxon>Paenibacillaceae</taxon>
        <taxon>Paenibacillus</taxon>
    </lineage>
</organism>
<feature type="domain" description="N-acetyltransferase" evidence="1">
    <location>
        <begin position="363"/>
        <end position="501"/>
    </location>
</feature>
<dbReference type="InterPro" id="IPR016181">
    <property type="entry name" value="Acyl_CoA_acyltransferase"/>
</dbReference>
<reference evidence="2 3" key="1">
    <citation type="submission" date="2021-03" db="EMBL/GenBank/DDBJ databases">
        <title>Genomic Encyclopedia of Type Strains, Phase IV (KMG-IV): sequencing the most valuable type-strain genomes for metagenomic binning, comparative biology and taxonomic classification.</title>
        <authorList>
            <person name="Goeker M."/>
        </authorList>
    </citation>
    <scope>NUCLEOTIDE SEQUENCE [LARGE SCALE GENOMIC DNA]</scope>
    <source>
        <strain evidence="2 3">DSM 101953</strain>
    </source>
</reference>
<dbReference type="InterPro" id="IPR050155">
    <property type="entry name" value="HAD-like_hydrolase_sf"/>
</dbReference>
<dbReference type="Pfam" id="PF00583">
    <property type="entry name" value="Acetyltransf_1"/>
    <property type="match status" value="2"/>
</dbReference>
<dbReference type="Proteomes" id="UP000773462">
    <property type="component" value="Unassembled WGS sequence"/>
</dbReference>
<protein>
    <submittedName>
        <fullName evidence="2">HAD superfamily hydrolase (TIGR01509 family)</fullName>
    </submittedName>
</protein>
<dbReference type="InterPro" id="IPR023198">
    <property type="entry name" value="PGP-like_dom2"/>
</dbReference>
<dbReference type="Gene3D" id="3.40.630.30">
    <property type="match status" value="1"/>
</dbReference>
<keyword evidence="3" id="KW-1185">Reference proteome</keyword>
<evidence type="ECO:0000313" key="2">
    <source>
        <dbReference type="EMBL" id="MBP2110298.1"/>
    </source>
</evidence>
<dbReference type="InterPro" id="IPR006439">
    <property type="entry name" value="HAD-SF_hydro_IA"/>
</dbReference>
<dbReference type="Gene3D" id="1.10.150.240">
    <property type="entry name" value="Putative phosphatase, domain 2"/>
    <property type="match status" value="1"/>
</dbReference>
<dbReference type="EMBL" id="JAGGLV010000001">
    <property type="protein sequence ID" value="MBP2110298.1"/>
    <property type="molecule type" value="Genomic_DNA"/>
</dbReference>
<dbReference type="SUPFAM" id="SSF56784">
    <property type="entry name" value="HAD-like"/>
    <property type="match status" value="1"/>
</dbReference>
<comment type="caution">
    <text evidence="2">The sequence shown here is derived from an EMBL/GenBank/DDBJ whole genome shotgun (WGS) entry which is preliminary data.</text>
</comment>
<feature type="domain" description="N-acetyltransferase" evidence="1">
    <location>
        <begin position="220"/>
        <end position="370"/>
    </location>
</feature>
<dbReference type="SUPFAM" id="SSF55729">
    <property type="entry name" value="Acyl-CoA N-acyltransferases (Nat)"/>
    <property type="match status" value="2"/>
</dbReference>
<dbReference type="PANTHER" id="PTHR43434">
    <property type="entry name" value="PHOSPHOGLYCOLATE PHOSPHATASE"/>
    <property type="match status" value="1"/>
</dbReference>
<dbReference type="InterPro" id="IPR041492">
    <property type="entry name" value="HAD_2"/>
</dbReference>
<accession>A0ABS4NJS0</accession>
<dbReference type="InterPro" id="IPR036412">
    <property type="entry name" value="HAD-like_sf"/>
</dbReference>
<evidence type="ECO:0000259" key="1">
    <source>
        <dbReference type="PROSITE" id="PS51186"/>
    </source>
</evidence>
<dbReference type="PRINTS" id="PR00413">
    <property type="entry name" value="HADHALOGNASE"/>
</dbReference>
<dbReference type="SFLD" id="SFLDG01135">
    <property type="entry name" value="C1.5.6:_HAD__Beta-PGM__Phospha"/>
    <property type="match status" value="1"/>
</dbReference>
<dbReference type="SFLD" id="SFLDG01129">
    <property type="entry name" value="C1.5:_HAD__Beta-PGM__Phosphata"/>
    <property type="match status" value="1"/>
</dbReference>
<gene>
    <name evidence="2" type="ORF">J2Z70_000437</name>
</gene>
<dbReference type="NCBIfam" id="TIGR01509">
    <property type="entry name" value="HAD-SF-IA-v3"/>
    <property type="match status" value="1"/>
</dbReference>
<dbReference type="Gene3D" id="3.40.50.1000">
    <property type="entry name" value="HAD superfamily/HAD-like"/>
    <property type="match status" value="1"/>
</dbReference>
<dbReference type="NCBIfam" id="TIGR01549">
    <property type="entry name" value="HAD-SF-IA-v1"/>
    <property type="match status" value="1"/>
</dbReference>
<dbReference type="RefSeq" id="WP_209868823.1">
    <property type="nucleotide sequence ID" value="NZ_JAGGLV010000001.1"/>
</dbReference>
<sequence>MSIQAVLFDFDGTLADTLPLSFRAFQAVFKQYDQREVTRDELVAMFGPTEEGIIGGNFTDPASVPQAIEDYYSIYKQGHFEEFQNNEHILGLLQALKAQGMKLGVITGKSRRAYHISAGALDLERFFDISITGDDVAKPKPDPEGIHSALRTLGIEPSQAIFVGDSNADILAGKAAGMKTYAVRWLPTFQSQAYDLAPDGILENVAEFQRLLQLNNIIPMTYHSKQQAADIKALEQQCSQADSIQLSSDLEHLVKEDGDHALLCYREDQIIGLLSWFAADSDYAQINAMVHPDYRRQGVFRSLVKRARADIEPLGVHRLSYKIPAGSQTGLLAAQALGGDFDRSEYAMSYAGMNSASPLPSELILLPAAPEDFEFTVSCSSQAFGEPEDDTRKYFTQTDEPERITYIAWTGSERIGLIRVNYINEDTAFIHNFCILPSYQGKGAGEKVLRQTVGILSQKPYPVIRLSVVTGNVRALNLYLRAGFKINSEYKYYSGSLYLEP</sequence>
<dbReference type="GO" id="GO:0016787">
    <property type="term" value="F:hydrolase activity"/>
    <property type="evidence" value="ECO:0007669"/>
    <property type="project" value="UniProtKB-KW"/>
</dbReference>
<dbReference type="PROSITE" id="PS51186">
    <property type="entry name" value="GNAT"/>
    <property type="match status" value="2"/>
</dbReference>
<proteinExistence type="predicted"/>
<dbReference type="InterPro" id="IPR023214">
    <property type="entry name" value="HAD_sf"/>
</dbReference>